<dbReference type="PANTHER" id="PTHR30399:SF1">
    <property type="entry name" value="UTP PYROPHOSPHATASE"/>
    <property type="match status" value="1"/>
</dbReference>
<evidence type="ECO:0000313" key="2">
    <source>
        <dbReference type="EMBL" id="HIV24934.1"/>
    </source>
</evidence>
<dbReference type="EMBL" id="DVOO01000011">
    <property type="protein sequence ID" value="HIV24934.1"/>
    <property type="molecule type" value="Genomic_DNA"/>
</dbReference>
<proteinExistence type="predicted"/>
<dbReference type="CDD" id="cd07344">
    <property type="entry name" value="M48_yhfN_like"/>
    <property type="match status" value="1"/>
</dbReference>
<reference evidence="2" key="1">
    <citation type="submission" date="2020-10" db="EMBL/GenBank/DDBJ databases">
        <authorList>
            <person name="Gilroy R."/>
        </authorList>
    </citation>
    <scope>NUCLEOTIDE SEQUENCE</scope>
    <source>
        <strain evidence="2">CHK188-20938</strain>
    </source>
</reference>
<dbReference type="InterPro" id="IPR002725">
    <property type="entry name" value="YgjP-like_metallopeptidase"/>
</dbReference>
<feature type="domain" description="YgjP-like metallopeptidase" evidence="1">
    <location>
        <begin position="7"/>
        <end position="110"/>
    </location>
</feature>
<accession>A0A9D1P3D0</accession>
<name>A0A9D1P3D0_9FIRM</name>
<dbReference type="Pfam" id="PF01863">
    <property type="entry name" value="YgjP-like"/>
    <property type="match status" value="1"/>
</dbReference>
<comment type="caution">
    <text evidence="2">The sequence shown here is derived from an EMBL/GenBank/DDBJ whole genome shotgun (WGS) entry which is preliminary data.</text>
</comment>
<evidence type="ECO:0000313" key="3">
    <source>
        <dbReference type="Proteomes" id="UP000824169"/>
    </source>
</evidence>
<protein>
    <submittedName>
        <fullName evidence="2">M48 family metallopeptidase</fullName>
    </submittedName>
</protein>
<dbReference type="Gene3D" id="3.30.2010.10">
    <property type="entry name" value="Metalloproteases ('zincins'), catalytic domain"/>
    <property type="match status" value="1"/>
</dbReference>
<sequence length="115" mass="13711">MPYSEKQEKLFREQARLVCGRQAAYYARLMGVEYGRIAIKNTKTRWGSCSSLGNLNFHWKLVLMPPAILDYVVVHELAHRKQMNHSPAFWAEVEKILPDYRERRKWLKEHGKDYM</sequence>
<organism evidence="2 3">
    <name type="scientific">Candidatus Scatomonas pullistercoris</name>
    <dbReference type="NCBI Taxonomy" id="2840920"/>
    <lineage>
        <taxon>Bacteria</taxon>
        <taxon>Bacillati</taxon>
        <taxon>Bacillota</taxon>
        <taxon>Clostridia</taxon>
        <taxon>Lachnospirales</taxon>
        <taxon>Lachnospiraceae</taxon>
        <taxon>Lachnospiraceae incertae sedis</taxon>
        <taxon>Candidatus Scatomonas</taxon>
    </lineage>
</organism>
<gene>
    <name evidence="2" type="ORF">IAB71_03965</name>
</gene>
<dbReference type="InterPro" id="IPR053136">
    <property type="entry name" value="UTP_pyrophosphatase-like"/>
</dbReference>
<dbReference type="PANTHER" id="PTHR30399">
    <property type="entry name" value="UNCHARACTERIZED PROTEIN YGJP"/>
    <property type="match status" value="1"/>
</dbReference>
<dbReference type="Proteomes" id="UP000824169">
    <property type="component" value="Unassembled WGS sequence"/>
</dbReference>
<reference evidence="2" key="2">
    <citation type="journal article" date="2021" name="PeerJ">
        <title>Extensive microbial diversity within the chicken gut microbiome revealed by metagenomics and culture.</title>
        <authorList>
            <person name="Gilroy R."/>
            <person name="Ravi A."/>
            <person name="Getino M."/>
            <person name="Pursley I."/>
            <person name="Horton D.L."/>
            <person name="Alikhan N.F."/>
            <person name="Baker D."/>
            <person name="Gharbi K."/>
            <person name="Hall N."/>
            <person name="Watson M."/>
            <person name="Adriaenssens E.M."/>
            <person name="Foster-Nyarko E."/>
            <person name="Jarju S."/>
            <person name="Secka A."/>
            <person name="Antonio M."/>
            <person name="Oren A."/>
            <person name="Chaudhuri R.R."/>
            <person name="La Ragione R."/>
            <person name="Hildebrand F."/>
            <person name="Pallen M.J."/>
        </authorList>
    </citation>
    <scope>NUCLEOTIDE SEQUENCE</scope>
    <source>
        <strain evidence="2">CHK188-20938</strain>
    </source>
</reference>
<dbReference type="AlphaFoldDB" id="A0A9D1P3D0"/>
<evidence type="ECO:0000259" key="1">
    <source>
        <dbReference type="Pfam" id="PF01863"/>
    </source>
</evidence>